<protein>
    <recommendedName>
        <fullName evidence="3">VPS9 domain-containing protein</fullName>
    </recommendedName>
</protein>
<accession>A0AAD1UMX6</accession>
<evidence type="ECO:0000259" key="3">
    <source>
        <dbReference type="PROSITE" id="PS51205"/>
    </source>
</evidence>
<comment type="caution">
    <text evidence="4">The sequence shown here is derived from an EMBL/GenBank/DDBJ whole genome shotgun (WGS) entry which is preliminary data.</text>
</comment>
<organism evidence="4 5">
    <name type="scientific">Euplotes crassus</name>
    <dbReference type="NCBI Taxonomy" id="5936"/>
    <lineage>
        <taxon>Eukaryota</taxon>
        <taxon>Sar</taxon>
        <taxon>Alveolata</taxon>
        <taxon>Ciliophora</taxon>
        <taxon>Intramacronucleata</taxon>
        <taxon>Spirotrichea</taxon>
        <taxon>Hypotrichia</taxon>
        <taxon>Euplotida</taxon>
        <taxon>Euplotidae</taxon>
        <taxon>Moneuplotes</taxon>
    </lineage>
</organism>
<reference evidence="4" key="1">
    <citation type="submission" date="2023-07" db="EMBL/GenBank/DDBJ databases">
        <authorList>
            <consortium name="AG Swart"/>
            <person name="Singh M."/>
            <person name="Singh A."/>
            <person name="Seah K."/>
            <person name="Emmerich C."/>
        </authorList>
    </citation>
    <scope>NUCLEOTIDE SEQUENCE</scope>
    <source>
        <strain evidence="4">DP1</strain>
    </source>
</reference>
<feature type="coiled-coil region" evidence="1">
    <location>
        <begin position="562"/>
        <end position="622"/>
    </location>
</feature>
<feature type="domain" description="VPS9" evidence="3">
    <location>
        <begin position="1010"/>
        <end position="1148"/>
    </location>
</feature>
<evidence type="ECO:0000256" key="2">
    <source>
        <dbReference type="SAM" id="MobiDB-lite"/>
    </source>
</evidence>
<keyword evidence="1" id="KW-0175">Coiled coil</keyword>
<dbReference type="Pfam" id="PF02204">
    <property type="entry name" value="VPS9"/>
    <property type="match status" value="1"/>
</dbReference>
<gene>
    <name evidence="4" type="ORF">ECRASSUSDP1_LOCUS13804</name>
</gene>
<dbReference type="InterPro" id="IPR003123">
    <property type="entry name" value="VPS9"/>
</dbReference>
<dbReference type="Proteomes" id="UP001295684">
    <property type="component" value="Unassembled WGS sequence"/>
</dbReference>
<keyword evidence="5" id="KW-1185">Reference proteome</keyword>
<dbReference type="EMBL" id="CAMPGE010013760">
    <property type="protein sequence ID" value="CAI2372473.1"/>
    <property type="molecule type" value="Genomic_DNA"/>
</dbReference>
<dbReference type="AlphaFoldDB" id="A0AAD1UMX6"/>
<feature type="region of interest" description="Disordered" evidence="2">
    <location>
        <begin position="902"/>
        <end position="925"/>
    </location>
</feature>
<evidence type="ECO:0000313" key="5">
    <source>
        <dbReference type="Proteomes" id="UP001295684"/>
    </source>
</evidence>
<evidence type="ECO:0000313" key="4">
    <source>
        <dbReference type="EMBL" id="CAI2372473.1"/>
    </source>
</evidence>
<sequence>MSEPLTLISHLEEIQHCLKKFSQLGENKYENITSKIDDLCEKSQKCYTSKINYLAIASKVNDGAEKAKSLLFDKEITNIYSYSVITQIKEMLKLFKNDPYSFRMIIRDVILNWKRDEQIELSECLVNCFLCQHDSSFPLFPLAERLYDIIDVDMQILSEKGRLDSFLYSSFSMRIFDQISKLPESQNYIKQTMGKIFEKLDLDYLETIDLEDAAFNLKLFQKKGSTEVEEDQSNREFDIMSSMASSRKDSENSNTESDFILPLHKVKSTNEGRPTSKLPYQLSQNLELDEDSKFLDIPGNQAYHRTVSISDAKGYSEKDILKKIKDLKDKLDFSKLILKTILNALYVTQKYVPMIIRIFLKSISELYQKHNRINCAFYNKSMADQSDNSGARDGFKIKNELYRLLVEILASKWLVNSIFIHPDHSGLITNRRILKLNDIFLKYSKIFIHSLRGPAPGKNTMEESFMTLFHNFIEDQHKHGKRFVKSILNISIGEIIPKGIRTDQCDEFNQNIHLRKYRESPLLDVYCISEGLIHKLFYSYSSQKDNIKNSKLENAITTLECLEEYEKMFTKRIDSLKQIEEEVQEHPTDEFDINIFEEDNPKENTEKLLKSVTKEMNEISGKEADRSDSMNHQNDPTAKGVYDIYFYLADNKKYQKANGIQFITDRFIKKYKEYVKNFKPIEDQSEANPQSHIPPFEENKESFTEELEKDIEIKKMKFEKFMLLLLLGSCELKYNYSLRSKYANDFKEIISMIKINKINELKRLNKTCVNYEILVDMVKDPVDIKSFILTCLPELKKETDKILQEADGLLYDIQNSCERLDLQIEMLKSDLENLDFIICNEIRMKFIQQTDIPVCIQYFANSNAFKVVDTKKCSECLRRRQMAKLSMSKKISAHDIYFSSSPRLRETETERDEDSEPSEENKNMRHESFKRIDPFMAKFFELPIFENTEADPIKELEAISETYQKYLEKIKEKVCDEPQMRNTIEENVACINNLISTKYAKYEKIRPKIKNLDFEMNQKFYEIRYTDFVPKKLNHSVWKKPIKELKNMSFEESPHQKMTALIKCLTAISRAYLLLSDQSDEVTADDILQFSSFIFIKSGINDLAGYLEYIKAFHYTPKDEMQGIGQYCFITAQSCLEYLKKMNLQEISYDHESTMDFEITFGTPDEFTITRGTILG</sequence>
<name>A0AAD1UMX6_EUPCR</name>
<evidence type="ECO:0000256" key="1">
    <source>
        <dbReference type="SAM" id="Coils"/>
    </source>
</evidence>
<dbReference type="InterPro" id="IPR037191">
    <property type="entry name" value="VPS9_dom_sf"/>
</dbReference>
<dbReference type="SUPFAM" id="SSF109993">
    <property type="entry name" value="VPS9 domain"/>
    <property type="match status" value="1"/>
</dbReference>
<dbReference type="Gene3D" id="1.20.1050.80">
    <property type="entry name" value="VPS9 domain"/>
    <property type="match status" value="1"/>
</dbReference>
<proteinExistence type="predicted"/>
<feature type="compositionally biased region" description="Acidic residues" evidence="2">
    <location>
        <begin position="909"/>
        <end position="918"/>
    </location>
</feature>
<dbReference type="PROSITE" id="PS51205">
    <property type="entry name" value="VPS9"/>
    <property type="match status" value="1"/>
</dbReference>